<reference evidence="1 2" key="1">
    <citation type="submission" date="2024-09" db="EMBL/GenBank/DDBJ databases">
        <authorList>
            <person name="Sun Q."/>
            <person name="Mori K."/>
        </authorList>
    </citation>
    <scope>NUCLEOTIDE SEQUENCE [LARGE SCALE GENOMIC DNA]</scope>
    <source>
        <strain evidence="1 2">KCTC 23076</strain>
    </source>
</reference>
<dbReference type="RefSeq" id="WP_386667140.1">
    <property type="nucleotide sequence ID" value="NZ_JBHLTG010000001.1"/>
</dbReference>
<protein>
    <submittedName>
        <fullName evidence="1">Uncharacterized protein</fullName>
    </submittedName>
</protein>
<name>A0ABV6RMD7_9GAMM</name>
<dbReference type="EMBL" id="JBHLTG010000001">
    <property type="protein sequence ID" value="MFC0677956.1"/>
    <property type="molecule type" value="Genomic_DNA"/>
</dbReference>
<proteinExistence type="predicted"/>
<evidence type="ECO:0000313" key="1">
    <source>
        <dbReference type="EMBL" id="MFC0677956.1"/>
    </source>
</evidence>
<accession>A0ABV6RMD7</accession>
<organism evidence="1 2">
    <name type="scientific">Lysobacter korlensis</name>
    <dbReference type="NCBI Taxonomy" id="553636"/>
    <lineage>
        <taxon>Bacteria</taxon>
        <taxon>Pseudomonadati</taxon>
        <taxon>Pseudomonadota</taxon>
        <taxon>Gammaproteobacteria</taxon>
        <taxon>Lysobacterales</taxon>
        <taxon>Lysobacteraceae</taxon>
        <taxon>Lysobacter</taxon>
    </lineage>
</organism>
<keyword evidence="2" id="KW-1185">Reference proteome</keyword>
<evidence type="ECO:0000313" key="2">
    <source>
        <dbReference type="Proteomes" id="UP001589896"/>
    </source>
</evidence>
<comment type="caution">
    <text evidence="1">The sequence shown here is derived from an EMBL/GenBank/DDBJ whole genome shotgun (WGS) entry which is preliminary data.</text>
</comment>
<gene>
    <name evidence="1" type="ORF">ACFFGH_08895</name>
</gene>
<dbReference type="Proteomes" id="UP001589896">
    <property type="component" value="Unassembled WGS sequence"/>
</dbReference>
<sequence length="86" mass="9164">MTIHLMLCIVLALLANGRDTGAGILIGVIFGLVTCFVNFDDMTAVFSWIAKARNCVPIASNVMFGAVRGAVHPSRARDSVHPAHVD</sequence>